<evidence type="ECO:0000313" key="4">
    <source>
        <dbReference type="EMBL" id="CAA9390320.1"/>
    </source>
</evidence>
<protein>
    <submittedName>
        <fullName evidence="4">Putative membrane protein</fullName>
    </submittedName>
</protein>
<reference evidence="4" key="1">
    <citation type="submission" date="2020-02" db="EMBL/GenBank/DDBJ databases">
        <authorList>
            <person name="Meier V. D."/>
        </authorList>
    </citation>
    <scope>NUCLEOTIDE SEQUENCE</scope>
    <source>
        <strain evidence="4">AVDCRST_MAG06</strain>
    </source>
</reference>
<name>A0A6J4NRI4_9ACTN</name>
<dbReference type="SUPFAM" id="SSF47413">
    <property type="entry name" value="lambda repressor-like DNA-binding domains"/>
    <property type="match status" value="1"/>
</dbReference>
<feature type="transmembrane region" description="Helical" evidence="2">
    <location>
        <begin position="64"/>
        <end position="82"/>
    </location>
</feature>
<feature type="compositionally biased region" description="Acidic residues" evidence="1">
    <location>
        <begin position="203"/>
        <end position="216"/>
    </location>
</feature>
<dbReference type="Gene3D" id="1.10.260.40">
    <property type="entry name" value="lambda repressor-like DNA-binding domains"/>
    <property type="match status" value="1"/>
</dbReference>
<organism evidence="4">
    <name type="scientific">uncultured Nocardioides sp</name>
    <dbReference type="NCBI Taxonomy" id="198441"/>
    <lineage>
        <taxon>Bacteria</taxon>
        <taxon>Bacillati</taxon>
        <taxon>Actinomycetota</taxon>
        <taxon>Actinomycetes</taxon>
        <taxon>Propionibacteriales</taxon>
        <taxon>Nocardioidaceae</taxon>
        <taxon>Nocardioides</taxon>
        <taxon>environmental samples</taxon>
    </lineage>
</organism>
<evidence type="ECO:0000259" key="3">
    <source>
        <dbReference type="Pfam" id="PF13464"/>
    </source>
</evidence>
<dbReference type="CDD" id="cd00093">
    <property type="entry name" value="HTH_XRE"/>
    <property type="match status" value="1"/>
</dbReference>
<evidence type="ECO:0000256" key="1">
    <source>
        <dbReference type="SAM" id="MobiDB-lite"/>
    </source>
</evidence>
<dbReference type="InterPro" id="IPR050400">
    <property type="entry name" value="Bact_Cytoskel_RodZ"/>
</dbReference>
<gene>
    <name evidence="4" type="ORF">AVDCRST_MAG06-1530</name>
</gene>
<dbReference type="AlphaFoldDB" id="A0A6J4NRI4"/>
<dbReference type="EMBL" id="CADCUP010000107">
    <property type="protein sequence ID" value="CAA9390320.1"/>
    <property type="molecule type" value="Genomic_DNA"/>
</dbReference>
<keyword evidence="2" id="KW-0812">Transmembrane</keyword>
<dbReference type="GO" id="GO:0003677">
    <property type="term" value="F:DNA binding"/>
    <property type="evidence" value="ECO:0007669"/>
    <property type="project" value="InterPro"/>
</dbReference>
<accession>A0A6J4NRI4</accession>
<dbReference type="InterPro" id="IPR010982">
    <property type="entry name" value="Lambda_DNA-bd_dom_sf"/>
</dbReference>
<sequence>MSATEVHEIDDRRDHGRERGLSMAPDAVEVRRNAGLAAVVGVVAAAIAILYLRRAVLTGSPLDWVLAVAIGALGIGWLVALVDARTPLLVADAQGVRVRLGRSWRGLPWGAVARVEHTPRAGLLRDGRLVVVPHNTERLVEELDRGATRRARLAGWLYGAPLALPLGLSTRVVGTDDLGSALAALADQHTELVVIDTGRPDAEDTIDPADADDPDDMAGTADTDDRGDDEATVQQAPEAATRRVRDPRPLLAAGIARVSSLLPSRGPHDVGDHDTDEPRSDDLEATAPTPAPTRLPGVAARADVRRLDEAPAPRPAVEMVEDDEVWGDRVRPIARGGDPVAPLVIEEVGIEPADDPVVGPELRAARTRLGLTVDQLADRTRIRPHVIESIEVDDFVPCGGDFYARGHLRTLCRVLGIDVTPLLAAYDDRYAHAPIDPRRVFEAELATAHGSIRGTRGGPNWSILVAAVMALVLAWSIARLVMDAPPELRGAQPVLNGSGGPYGGSATAADPVPVQVAAVAGGASIVVRDATGAIVFDGNLAIGETKTVKAAPPVRVQTSDGAVTVTVDGVERGPVGEPGRAVQGTYAGE</sequence>
<feature type="domain" description="Cytoskeleton protein RodZ-like C-terminal" evidence="3">
    <location>
        <begin position="525"/>
        <end position="579"/>
    </location>
</feature>
<feature type="transmembrane region" description="Helical" evidence="2">
    <location>
        <begin position="34"/>
        <end position="52"/>
    </location>
</feature>
<dbReference type="RefSeq" id="WP_295658031.1">
    <property type="nucleotide sequence ID" value="NZ_CADCUP010000107.1"/>
</dbReference>
<dbReference type="InterPro" id="IPR001387">
    <property type="entry name" value="Cro/C1-type_HTH"/>
</dbReference>
<dbReference type="Pfam" id="PF13464">
    <property type="entry name" value="RodZ_C"/>
    <property type="match status" value="1"/>
</dbReference>
<dbReference type="PANTHER" id="PTHR34475:SF1">
    <property type="entry name" value="CYTOSKELETON PROTEIN RODZ"/>
    <property type="match status" value="1"/>
</dbReference>
<proteinExistence type="predicted"/>
<feature type="region of interest" description="Disordered" evidence="1">
    <location>
        <begin position="195"/>
        <end position="301"/>
    </location>
</feature>
<dbReference type="PANTHER" id="PTHR34475">
    <property type="match status" value="1"/>
</dbReference>
<keyword evidence="2" id="KW-1133">Transmembrane helix</keyword>
<dbReference type="InterPro" id="IPR025194">
    <property type="entry name" value="RodZ-like_C"/>
</dbReference>
<feature type="region of interest" description="Disordered" evidence="1">
    <location>
        <begin position="1"/>
        <end position="20"/>
    </location>
</feature>
<dbReference type="Pfam" id="PF13413">
    <property type="entry name" value="HTH_25"/>
    <property type="match status" value="1"/>
</dbReference>
<keyword evidence="2" id="KW-0472">Membrane</keyword>
<feature type="compositionally biased region" description="Basic and acidic residues" evidence="1">
    <location>
        <begin position="266"/>
        <end position="282"/>
    </location>
</feature>
<evidence type="ECO:0000256" key="2">
    <source>
        <dbReference type="SAM" id="Phobius"/>
    </source>
</evidence>